<name>A0A4Y2QVY8_ARAVE</name>
<feature type="region of interest" description="Disordered" evidence="1">
    <location>
        <begin position="1"/>
        <end position="34"/>
    </location>
</feature>
<sequence>MYPMRKRQDFPGERQQSQNRWDNDFSQRTDRSPREEELISCANFLHHTFRTERSRGKVDTDRVRERNNPSLSVAVASLVILRWNGGCVSLEDGATSKWIDYKGVLSECFANCCVGVLLGEFNLELV</sequence>
<feature type="compositionally biased region" description="Basic and acidic residues" evidence="1">
    <location>
        <begin position="1"/>
        <end position="12"/>
    </location>
</feature>
<dbReference type="Proteomes" id="UP000499080">
    <property type="component" value="Unassembled WGS sequence"/>
</dbReference>
<evidence type="ECO:0000313" key="2">
    <source>
        <dbReference type="EMBL" id="GBN67523.1"/>
    </source>
</evidence>
<comment type="caution">
    <text evidence="2">The sequence shown here is derived from an EMBL/GenBank/DDBJ whole genome shotgun (WGS) entry which is preliminary data.</text>
</comment>
<evidence type="ECO:0000313" key="4">
    <source>
        <dbReference type="Proteomes" id="UP000499080"/>
    </source>
</evidence>
<gene>
    <name evidence="3" type="ORF">AVEN_16486_1</name>
    <name evidence="2" type="ORF">AVEN_226000_1</name>
</gene>
<dbReference type="EMBL" id="BGPR01223573">
    <property type="protein sequence ID" value="GBN67572.1"/>
    <property type="molecule type" value="Genomic_DNA"/>
</dbReference>
<keyword evidence="4" id="KW-1185">Reference proteome</keyword>
<evidence type="ECO:0000256" key="1">
    <source>
        <dbReference type="SAM" id="MobiDB-lite"/>
    </source>
</evidence>
<dbReference type="EMBL" id="BGPR01223552">
    <property type="protein sequence ID" value="GBN67523.1"/>
    <property type="molecule type" value="Genomic_DNA"/>
</dbReference>
<reference evidence="2 4" key="1">
    <citation type="journal article" date="2019" name="Sci. Rep.">
        <title>Orb-weaving spider Araneus ventricosus genome elucidates the spidroin gene catalogue.</title>
        <authorList>
            <person name="Kono N."/>
            <person name="Nakamura H."/>
            <person name="Ohtoshi R."/>
            <person name="Moran D.A.P."/>
            <person name="Shinohara A."/>
            <person name="Yoshida Y."/>
            <person name="Fujiwara M."/>
            <person name="Mori M."/>
            <person name="Tomita M."/>
            <person name="Arakawa K."/>
        </authorList>
    </citation>
    <scope>NUCLEOTIDE SEQUENCE [LARGE SCALE GENOMIC DNA]</scope>
</reference>
<proteinExistence type="predicted"/>
<feature type="compositionally biased region" description="Basic and acidic residues" evidence="1">
    <location>
        <begin position="21"/>
        <end position="34"/>
    </location>
</feature>
<organism evidence="2 4">
    <name type="scientific">Araneus ventricosus</name>
    <name type="common">Orbweaver spider</name>
    <name type="synonym">Epeira ventricosa</name>
    <dbReference type="NCBI Taxonomy" id="182803"/>
    <lineage>
        <taxon>Eukaryota</taxon>
        <taxon>Metazoa</taxon>
        <taxon>Ecdysozoa</taxon>
        <taxon>Arthropoda</taxon>
        <taxon>Chelicerata</taxon>
        <taxon>Arachnida</taxon>
        <taxon>Araneae</taxon>
        <taxon>Araneomorphae</taxon>
        <taxon>Entelegynae</taxon>
        <taxon>Araneoidea</taxon>
        <taxon>Araneidae</taxon>
        <taxon>Araneus</taxon>
    </lineage>
</organism>
<evidence type="ECO:0000313" key="3">
    <source>
        <dbReference type="EMBL" id="GBN67572.1"/>
    </source>
</evidence>
<protein>
    <submittedName>
        <fullName evidence="2">Uncharacterized protein</fullName>
    </submittedName>
</protein>
<dbReference type="AlphaFoldDB" id="A0A4Y2QVY8"/>
<accession>A0A4Y2QVY8</accession>